<protein>
    <recommendedName>
        <fullName evidence="3">N-acetyltransferase domain-containing protein</fullName>
    </recommendedName>
</protein>
<reference evidence="4 5" key="1">
    <citation type="submission" date="2015-10" db="EMBL/GenBank/DDBJ databases">
        <title>Butyribacter intestini gen. nov., sp. nov., a butyric acid-producing bacterium of the family Lachnospiraceae isolated from the human faeces.</title>
        <authorList>
            <person name="Zou Y."/>
            <person name="Xue W."/>
            <person name="Luo G."/>
            <person name="Lv M."/>
        </authorList>
    </citation>
    <scope>NUCLEOTIDE SEQUENCE [LARGE SCALE GENOMIC DNA]</scope>
    <source>
        <strain evidence="4 5">TF01-11</strain>
    </source>
</reference>
<evidence type="ECO:0000259" key="3">
    <source>
        <dbReference type="PROSITE" id="PS51186"/>
    </source>
</evidence>
<dbReference type="SUPFAM" id="SSF55729">
    <property type="entry name" value="Acyl-CoA N-acyltransferases (Nat)"/>
    <property type="match status" value="1"/>
</dbReference>
<dbReference type="Gene3D" id="3.40.630.30">
    <property type="match status" value="1"/>
</dbReference>
<gene>
    <name evidence="4" type="ORF">APZ18_11215</name>
</gene>
<sequence length="152" mass="17320">MNKETKITYVNNISVEDYNALRKSVNWINVTEKRAAIALKNSFYLCVAVCDNKPVGMARIVSDGGYTYFITDVIVHPDYQGHHIGTELIRRELDYIQKDVVAGETVMVSLMAAYHRESFYEKFGFHTRPFGNHGPGMSMWVSRDVTGNPMTF</sequence>
<dbReference type="CDD" id="cd04301">
    <property type="entry name" value="NAT_SF"/>
    <property type="match status" value="1"/>
</dbReference>
<feature type="domain" description="N-acetyltransferase" evidence="3">
    <location>
        <begin position="5"/>
        <end position="144"/>
    </location>
</feature>
<dbReference type="GO" id="GO:0008080">
    <property type="term" value="F:N-acetyltransferase activity"/>
    <property type="evidence" value="ECO:0007669"/>
    <property type="project" value="InterPro"/>
</dbReference>
<evidence type="ECO:0000313" key="5">
    <source>
        <dbReference type="Proteomes" id="UP000050833"/>
    </source>
</evidence>
<dbReference type="InterPro" id="IPR000182">
    <property type="entry name" value="GNAT_dom"/>
</dbReference>
<evidence type="ECO:0000313" key="4">
    <source>
        <dbReference type="EMBL" id="KQC85252.1"/>
    </source>
</evidence>
<dbReference type="AlphaFoldDB" id="A0AAW3JR99"/>
<evidence type="ECO:0000256" key="1">
    <source>
        <dbReference type="ARBA" id="ARBA00022679"/>
    </source>
</evidence>
<keyword evidence="2" id="KW-0012">Acyltransferase</keyword>
<dbReference type="GO" id="GO:0005737">
    <property type="term" value="C:cytoplasm"/>
    <property type="evidence" value="ECO:0007669"/>
    <property type="project" value="TreeGrafter"/>
</dbReference>
<proteinExistence type="predicted"/>
<dbReference type="InterPro" id="IPR045039">
    <property type="entry name" value="NSI-like"/>
</dbReference>
<keyword evidence="1" id="KW-0808">Transferase</keyword>
<accession>A0AAW3JR99</accession>
<dbReference type="PANTHER" id="PTHR43626:SF4">
    <property type="entry name" value="GCN5-RELATED N-ACETYLTRANSFERASE 2, CHLOROPLASTIC"/>
    <property type="match status" value="1"/>
</dbReference>
<keyword evidence="5" id="KW-1185">Reference proteome</keyword>
<dbReference type="PROSITE" id="PS51186">
    <property type="entry name" value="GNAT"/>
    <property type="match status" value="1"/>
</dbReference>
<dbReference type="Proteomes" id="UP000050833">
    <property type="component" value="Unassembled WGS sequence"/>
</dbReference>
<dbReference type="Pfam" id="PF13508">
    <property type="entry name" value="Acetyltransf_7"/>
    <property type="match status" value="1"/>
</dbReference>
<name>A0AAW3JR99_9FIRM</name>
<dbReference type="InterPro" id="IPR016181">
    <property type="entry name" value="Acyl_CoA_acyltransferase"/>
</dbReference>
<dbReference type="EMBL" id="LLKB01000005">
    <property type="protein sequence ID" value="KQC85252.1"/>
    <property type="molecule type" value="Genomic_DNA"/>
</dbReference>
<comment type="caution">
    <text evidence="4">The sequence shown here is derived from an EMBL/GenBank/DDBJ whole genome shotgun (WGS) entry which is preliminary data.</text>
</comment>
<dbReference type="RefSeq" id="WP_022013653.1">
    <property type="nucleotide sequence ID" value="NZ_DBGBRS010000201.1"/>
</dbReference>
<organism evidence="4 5">
    <name type="scientific">Butyribacter intestini</name>
    <dbReference type="NCBI Taxonomy" id="1703332"/>
    <lineage>
        <taxon>Bacteria</taxon>
        <taxon>Bacillati</taxon>
        <taxon>Bacillota</taxon>
        <taxon>Clostridia</taxon>
        <taxon>Lachnospirales</taxon>
        <taxon>Lachnospiraceae</taxon>
        <taxon>Butyribacter</taxon>
    </lineage>
</organism>
<evidence type="ECO:0000256" key="2">
    <source>
        <dbReference type="ARBA" id="ARBA00023315"/>
    </source>
</evidence>
<dbReference type="PANTHER" id="PTHR43626">
    <property type="entry name" value="ACYL-COA N-ACYLTRANSFERASE"/>
    <property type="match status" value="1"/>
</dbReference>